<dbReference type="EMBL" id="KE525272">
    <property type="protein sequence ID" value="KFB44249.1"/>
    <property type="molecule type" value="Genomic_DNA"/>
</dbReference>
<dbReference type="GO" id="GO:0003887">
    <property type="term" value="F:DNA-directed DNA polymerase activity"/>
    <property type="evidence" value="ECO:0007669"/>
    <property type="project" value="UniProtKB-KW"/>
</dbReference>
<proteinExistence type="predicted"/>
<accession>A0A084W205</accession>
<gene>
    <name evidence="2" type="ORF">ZHAS_00012144</name>
</gene>
<dbReference type="AlphaFoldDB" id="A0A084W205"/>
<keyword evidence="4" id="KW-1185">Reference proteome</keyword>
<dbReference type="Proteomes" id="UP000030765">
    <property type="component" value="Unassembled WGS sequence"/>
</dbReference>
<organism evidence="2">
    <name type="scientific">Anopheles sinensis</name>
    <name type="common">Mosquito</name>
    <dbReference type="NCBI Taxonomy" id="74873"/>
    <lineage>
        <taxon>Eukaryota</taxon>
        <taxon>Metazoa</taxon>
        <taxon>Ecdysozoa</taxon>
        <taxon>Arthropoda</taxon>
        <taxon>Hexapoda</taxon>
        <taxon>Insecta</taxon>
        <taxon>Pterygota</taxon>
        <taxon>Neoptera</taxon>
        <taxon>Endopterygota</taxon>
        <taxon>Diptera</taxon>
        <taxon>Nematocera</taxon>
        <taxon>Culicoidea</taxon>
        <taxon>Culicidae</taxon>
        <taxon>Anophelinae</taxon>
        <taxon>Anopheles</taxon>
    </lineage>
</organism>
<dbReference type="EMBL" id="ATLV01019472">
    <property type="status" value="NOT_ANNOTATED_CDS"/>
    <property type="molecule type" value="Genomic_DNA"/>
</dbReference>
<reference evidence="3" key="2">
    <citation type="submission" date="2020-05" db="UniProtKB">
        <authorList>
            <consortium name="EnsemblMetazoa"/>
        </authorList>
    </citation>
    <scope>IDENTIFICATION</scope>
</reference>
<reference evidence="2 4" key="1">
    <citation type="journal article" date="2014" name="BMC Genomics">
        <title>Genome sequence of Anopheles sinensis provides insight into genetics basis of mosquito competence for malaria parasites.</title>
        <authorList>
            <person name="Zhou D."/>
            <person name="Zhang D."/>
            <person name="Ding G."/>
            <person name="Shi L."/>
            <person name="Hou Q."/>
            <person name="Ye Y."/>
            <person name="Xu Y."/>
            <person name="Zhou H."/>
            <person name="Xiong C."/>
            <person name="Li S."/>
            <person name="Yu J."/>
            <person name="Hong S."/>
            <person name="Yu X."/>
            <person name="Zou P."/>
            <person name="Chen C."/>
            <person name="Chang X."/>
            <person name="Wang W."/>
            <person name="Lv Y."/>
            <person name="Sun Y."/>
            <person name="Ma L."/>
            <person name="Shen B."/>
            <person name="Zhu C."/>
        </authorList>
    </citation>
    <scope>NUCLEOTIDE SEQUENCE [LARGE SCALE GENOMIC DNA]</scope>
</reference>
<evidence type="ECO:0000313" key="2">
    <source>
        <dbReference type="EMBL" id="KFB44249.1"/>
    </source>
</evidence>
<evidence type="ECO:0000256" key="1">
    <source>
        <dbReference type="SAM" id="MobiDB-lite"/>
    </source>
</evidence>
<protein>
    <submittedName>
        <fullName evidence="2 3">DNA-directed DNA polymerase</fullName>
    </submittedName>
</protein>
<evidence type="ECO:0000313" key="4">
    <source>
        <dbReference type="Proteomes" id="UP000030765"/>
    </source>
</evidence>
<dbReference type="VEuPathDB" id="VectorBase:ASIC012144"/>
<keyword evidence="2" id="KW-0239">DNA-directed DNA polymerase</keyword>
<name>A0A084W205_ANOSI</name>
<dbReference type="EnsemblMetazoa" id="ASIC012144-RA">
    <property type="protein sequence ID" value="ASIC012144-PA"/>
    <property type="gene ID" value="ASIC012144"/>
</dbReference>
<keyword evidence="2" id="KW-0808">Transferase</keyword>
<feature type="region of interest" description="Disordered" evidence="1">
    <location>
        <begin position="62"/>
        <end position="81"/>
    </location>
</feature>
<sequence>MQKRSVGKQTLVIITDCAVDLQAPSATEAKKVRDPRDRKIVITSIRRGDGLNDDLHFVMRHEDARKGEGNSDPREAYGDES</sequence>
<evidence type="ECO:0000313" key="3">
    <source>
        <dbReference type="EnsemblMetazoa" id="ASIC012144-PA"/>
    </source>
</evidence>
<keyword evidence="2" id="KW-0548">Nucleotidyltransferase</keyword>